<dbReference type="AlphaFoldDB" id="A0A0C2XFZ6"/>
<dbReference type="EMBL" id="KN818230">
    <property type="protein sequence ID" value="KIL67808.1"/>
    <property type="molecule type" value="Genomic_DNA"/>
</dbReference>
<protein>
    <submittedName>
        <fullName evidence="1">Uncharacterized protein</fullName>
    </submittedName>
</protein>
<reference evidence="1 2" key="1">
    <citation type="submission" date="2014-04" db="EMBL/GenBank/DDBJ databases">
        <title>Evolutionary Origins and Diversification of the Mycorrhizal Mutualists.</title>
        <authorList>
            <consortium name="DOE Joint Genome Institute"/>
            <consortium name="Mycorrhizal Genomics Consortium"/>
            <person name="Kohler A."/>
            <person name="Kuo A."/>
            <person name="Nagy L.G."/>
            <person name="Floudas D."/>
            <person name="Copeland A."/>
            <person name="Barry K.W."/>
            <person name="Cichocki N."/>
            <person name="Veneault-Fourrey C."/>
            <person name="LaButti K."/>
            <person name="Lindquist E.A."/>
            <person name="Lipzen A."/>
            <person name="Lundell T."/>
            <person name="Morin E."/>
            <person name="Murat C."/>
            <person name="Riley R."/>
            <person name="Ohm R."/>
            <person name="Sun H."/>
            <person name="Tunlid A."/>
            <person name="Henrissat B."/>
            <person name="Grigoriev I.V."/>
            <person name="Hibbett D.S."/>
            <person name="Martin F."/>
        </authorList>
    </citation>
    <scope>NUCLEOTIDE SEQUENCE [LARGE SCALE GENOMIC DNA]</scope>
    <source>
        <strain evidence="1 2">Koide BX008</strain>
    </source>
</reference>
<proteinExistence type="predicted"/>
<evidence type="ECO:0000313" key="2">
    <source>
        <dbReference type="Proteomes" id="UP000054549"/>
    </source>
</evidence>
<gene>
    <name evidence="1" type="ORF">M378DRAFT_159001</name>
</gene>
<name>A0A0C2XFZ6_AMAMK</name>
<dbReference type="Proteomes" id="UP000054549">
    <property type="component" value="Unassembled WGS sequence"/>
</dbReference>
<organism evidence="1 2">
    <name type="scientific">Amanita muscaria (strain Koide BX008)</name>
    <dbReference type="NCBI Taxonomy" id="946122"/>
    <lineage>
        <taxon>Eukaryota</taxon>
        <taxon>Fungi</taxon>
        <taxon>Dikarya</taxon>
        <taxon>Basidiomycota</taxon>
        <taxon>Agaricomycotina</taxon>
        <taxon>Agaricomycetes</taxon>
        <taxon>Agaricomycetidae</taxon>
        <taxon>Agaricales</taxon>
        <taxon>Pluteineae</taxon>
        <taxon>Amanitaceae</taxon>
        <taxon>Amanita</taxon>
    </lineage>
</organism>
<evidence type="ECO:0000313" key="1">
    <source>
        <dbReference type="EMBL" id="KIL67808.1"/>
    </source>
</evidence>
<accession>A0A0C2XFZ6</accession>
<sequence>MCGNPNAGCSSRLPRRKGLFQMALSRTSFSVSVMPKMTLLRSARDAKSARL</sequence>
<dbReference type="HOGENOM" id="CLU_3105901_0_0_1"/>
<dbReference type="InParanoid" id="A0A0C2XFZ6"/>
<keyword evidence="2" id="KW-1185">Reference proteome</keyword>